<dbReference type="Proteomes" id="UP000590749">
    <property type="component" value="Unassembled WGS sequence"/>
</dbReference>
<gene>
    <name evidence="1" type="ORF">FHR83_000284</name>
</gene>
<evidence type="ECO:0000313" key="2">
    <source>
        <dbReference type="Proteomes" id="UP000590749"/>
    </source>
</evidence>
<comment type="caution">
    <text evidence="1">The sequence shown here is derived from an EMBL/GenBank/DDBJ whole genome shotgun (WGS) entry which is preliminary data.</text>
</comment>
<dbReference type="RefSeq" id="WP_183215717.1">
    <property type="nucleotide sequence ID" value="NZ_BMPW01000001.1"/>
</dbReference>
<evidence type="ECO:0000313" key="1">
    <source>
        <dbReference type="EMBL" id="MBB3092650.1"/>
    </source>
</evidence>
<dbReference type="EMBL" id="JACHXF010000001">
    <property type="protein sequence ID" value="MBB3092650.1"/>
    <property type="molecule type" value="Genomic_DNA"/>
</dbReference>
<sequence>MAGLLVLRPDLDWSAGGGLFYWTVDFLADRLSDPEAVAYLREISRENLGSLWLAELPPGARAQAVELLRDQLVPAGDRDLPGGEGKAAVLDRLRELADMAGRLG</sequence>
<dbReference type="AlphaFoldDB" id="A0A7W5FBY1"/>
<name>A0A7W5FBY1_9ACTN</name>
<organism evidence="1 2">
    <name type="scientific">Actinoplanes campanulatus</name>
    <dbReference type="NCBI Taxonomy" id="113559"/>
    <lineage>
        <taxon>Bacteria</taxon>
        <taxon>Bacillati</taxon>
        <taxon>Actinomycetota</taxon>
        <taxon>Actinomycetes</taxon>
        <taxon>Micromonosporales</taxon>
        <taxon>Micromonosporaceae</taxon>
        <taxon>Actinoplanes</taxon>
    </lineage>
</organism>
<protein>
    <submittedName>
        <fullName evidence="1">Uncharacterized protein</fullName>
    </submittedName>
</protein>
<keyword evidence="2" id="KW-1185">Reference proteome</keyword>
<accession>A0A7W5FBY1</accession>
<reference evidence="1 2" key="1">
    <citation type="submission" date="2020-08" db="EMBL/GenBank/DDBJ databases">
        <title>Genomic Encyclopedia of Type Strains, Phase III (KMG-III): the genomes of soil and plant-associated and newly described type strains.</title>
        <authorList>
            <person name="Whitman W."/>
        </authorList>
    </citation>
    <scope>NUCLEOTIDE SEQUENCE [LARGE SCALE GENOMIC DNA]</scope>
    <source>
        <strain evidence="1 2">CECT 3287</strain>
    </source>
</reference>
<proteinExistence type="predicted"/>